<dbReference type="Proteomes" id="UP001234297">
    <property type="component" value="Chromosome 5"/>
</dbReference>
<protein>
    <submittedName>
        <fullName evidence="1">Uncharacterized protein</fullName>
    </submittedName>
</protein>
<name>A0ACC2M101_PERAE</name>
<dbReference type="EMBL" id="CM056813">
    <property type="protein sequence ID" value="KAJ8639300.1"/>
    <property type="molecule type" value="Genomic_DNA"/>
</dbReference>
<sequence>MEGLIPLVCRAIKKNNTRRKYRCLSQGPAERIHVADSYVNSHLYITPTPEKITRFHEERVGHRRTKSVQEFSTGFSLEKSSETPKLSKAVVRARSHRMFACLTGV</sequence>
<keyword evidence="2" id="KW-1185">Reference proteome</keyword>
<comment type="caution">
    <text evidence="1">The sequence shown here is derived from an EMBL/GenBank/DDBJ whole genome shotgun (WGS) entry which is preliminary data.</text>
</comment>
<organism evidence="1 2">
    <name type="scientific">Persea americana</name>
    <name type="common">Avocado</name>
    <dbReference type="NCBI Taxonomy" id="3435"/>
    <lineage>
        <taxon>Eukaryota</taxon>
        <taxon>Viridiplantae</taxon>
        <taxon>Streptophyta</taxon>
        <taxon>Embryophyta</taxon>
        <taxon>Tracheophyta</taxon>
        <taxon>Spermatophyta</taxon>
        <taxon>Magnoliopsida</taxon>
        <taxon>Magnoliidae</taxon>
        <taxon>Laurales</taxon>
        <taxon>Lauraceae</taxon>
        <taxon>Persea</taxon>
    </lineage>
</organism>
<gene>
    <name evidence="1" type="ORF">MRB53_015994</name>
</gene>
<evidence type="ECO:0000313" key="2">
    <source>
        <dbReference type="Proteomes" id="UP001234297"/>
    </source>
</evidence>
<evidence type="ECO:0000313" key="1">
    <source>
        <dbReference type="EMBL" id="KAJ8639300.1"/>
    </source>
</evidence>
<proteinExistence type="predicted"/>
<reference evidence="1 2" key="1">
    <citation type="journal article" date="2022" name="Hortic Res">
        <title>A haplotype resolved chromosomal level avocado genome allows analysis of novel avocado genes.</title>
        <authorList>
            <person name="Nath O."/>
            <person name="Fletcher S.J."/>
            <person name="Hayward A."/>
            <person name="Shaw L.M."/>
            <person name="Masouleh A.K."/>
            <person name="Furtado A."/>
            <person name="Henry R.J."/>
            <person name="Mitter N."/>
        </authorList>
    </citation>
    <scope>NUCLEOTIDE SEQUENCE [LARGE SCALE GENOMIC DNA]</scope>
    <source>
        <strain evidence="2">cv. Hass</strain>
    </source>
</reference>
<accession>A0ACC2M101</accession>